<dbReference type="InterPro" id="IPR010998">
    <property type="entry name" value="Integrase_recombinase_N"/>
</dbReference>
<dbReference type="PROSITE" id="PS51898">
    <property type="entry name" value="TYR_RECOMBINASE"/>
    <property type="match status" value="1"/>
</dbReference>
<evidence type="ECO:0008006" key="8">
    <source>
        <dbReference type="Google" id="ProtNLM"/>
    </source>
</evidence>
<dbReference type="EMBL" id="CAUEEQ010021803">
    <property type="protein sequence ID" value="CAJ0943885.1"/>
    <property type="molecule type" value="Genomic_DNA"/>
</dbReference>
<protein>
    <recommendedName>
        <fullName evidence="8">Tyr recombinase domain-containing protein</fullName>
    </recommendedName>
</protein>
<comment type="caution">
    <text evidence="6">The sequence shown here is derived from an EMBL/GenBank/DDBJ whole genome shotgun (WGS) entry which is preliminary data.</text>
</comment>
<feature type="region of interest" description="Disordered" evidence="3">
    <location>
        <begin position="1"/>
        <end position="47"/>
    </location>
</feature>
<dbReference type="InterPro" id="IPR023352">
    <property type="entry name" value="MAPEG-like_dom_sf"/>
</dbReference>
<feature type="region of interest" description="Disordered" evidence="3">
    <location>
        <begin position="669"/>
        <end position="724"/>
    </location>
</feature>
<organism evidence="6 7">
    <name type="scientific">Ranitomeya imitator</name>
    <name type="common">mimic poison frog</name>
    <dbReference type="NCBI Taxonomy" id="111125"/>
    <lineage>
        <taxon>Eukaryota</taxon>
        <taxon>Metazoa</taxon>
        <taxon>Chordata</taxon>
        <taxon>Craniata</taxon>
        <taxon>Vertebrata</taxon>
        <taxon>Euteleostomi</taxon>
        <taxon>Amphibia</taxon>
        <taxon>Batrachia</taxon>
        <taxon>Anura</taxon>
        <taxon>Neobatrachia</taxon>
        <taxon>Hyloidea</taxon>
        <taxon>Dendrobatidae</taxon>
        <taxon>Dendrobatinae</taxon>
        <taxon>Ranitomeya</taxon>
    </lineage>
</organism>
<dbReference type="PANTHER" id="PTHR33066">
    <property type="entry name" value="INTEGRASE_SAM-LIKE_N DOMAIN-CONTAINING PROTEIN"/>
    <property type="match status" value="1"/>
</dbReference>
<accession>A0ABN9LMM1</accession>
<feature type="region of interest" description="Disordered" evidence="3">
    <location>
        <begin position="66"/>
        <end position="129"/>
    </location>
</feature>
<dbReference type="Proteomes" id="UP001176940">
    <property type="component" value="Unassembled WGS sequence"/>
</dbReference>
<keyword evidence="7" id="KW-1185">Reference proteome</keyword>
<evidence type="ECO:0000313" key="6">
    <source>
        <dbReference type="EMBL" id="CAJ0943885.1"/>
    </source>
</evidence>
<keyword evidence="1" id="KW-0238">DNA-binding</keyword>
<dbReference type="InterPro" id="IPR002104">
    <property type="entry name" value="Integrase_catalytic"/>
</dbReference>
<name>A0ABN9LMM1_9NEOB</name>
<feature type="compositionally biased region" description="Low complexity" evidence="3">
    <location>
        <begin position="678"/>
        <end position="687"/>
    </location>
</feature>
<evidence type="ECO:0000256" key="1">
    <source>
        <dbReference type="ARBA" id="ARBA00023125"/>
    </source>
</evidence>
<dbReference type="PANTHER" id="PTHR33066:SF2">
    <property type="entry name" value="FILAGGRIN-2-LIKE"/>
    <property type="match status" value="1"/>
</dbReference>
<dbReference type="Gene3D" id="1.10.150.130">
    <property type="match status" value="1"/>
</dbReference>
<reference evidence="6" key="1">
    <citation type="submission" date="2023-07" db="EMBL/GenBank/DDBJ databases">
        <authorList>
            <person name="Stuckert A."/>
        </authorList>
    </citation>
    <scope>NUCLEOTIDE SEQUENCE</scope>
</reference>
<sequence>MEPKPRSLSDTSQKMGTARSGLVREQSERKGRPVLLARSDESGVSCGRIGPAMDILASIRVPAIADPTKSPAENKGRKTQGDPSGSTLAQKRLVWGPHQSTDRWANGTSTGQRPSLPGANTASRSREATPKCLASEFSILRTRGLSKRVIETLQKSRKTVTNSIYQKIWKTFISWCAPEQPNPDKPNLAKILDFLQDGLEKGLRPSTLKVQVAALSSYFDQSLANHRWVRRFMTAASRISPRPINIVPSWDLNIVLKGLTLPPFEPLSSITMDKLAWKTTFLVAITTARRMGELQALSINEPYMKILQDRLILRLDPSFLPKVVSDFHKSQEIILPSFYQEPKNEEEEHFHTLDVRRMVLYYLHASEKIRKDQNLFIHLLGQNKGKKTSRSTIANWIKRAILEAYQIQGLPPPGKLTAHSTRATAVSWAEKASASIEQICRAATWSSVHTFSKHYRLDLMSKEDLAFGEKVLSAVERGNILQVCCRGGLLETELTVHQWLSKHDMVSHLNSSQFCIEKSNGAPSLPSSAMRPNSRLPPHTGLESYPPFLFFLAAGGLAHPDGNQGKHRVTKRGPALSYPMFTLVTGIVGRWRAVCVTALQRPNSDAAAIRIVVRIAAASLSVTRAASLLGVAWIVGRELYAAGYSTGAPYTVTEEGAHDIEEEVIDDPVVDPDWQPLGEEGAAASSSEAEEDDPQQPSTSQSSGRPVSGQKHLSKTVVGQRGHPVKVAQRAMPVKLLNVHHRPFLYLPKWADSPHRAVVTTWRKHPCECRLPGQIHANVPEEPSVHLLCSVSLALLFALHSSFSTGPFTQKPGVDLLIVF</sequence>
<dbReference type="SUPFAM" id="SSF56349">
    <property type="entry name" value="DNA breaking-rejoining enzymes"/>
    <property type="match status" value="1"/>
</dbReference>
<evidence type="ECO:0000256" key="3">
    <source>
        <dbReference type="SAM" id="MobiDB-lite"/>
    </source>
</evidence>
<proteinExistence type="predicted"/>
<evidence type="ECO:0000313" key="7">
    <source>
        <dbReference type="Proteomes" id="UP001176940"/>
    </source>
</evidence>
<gene>
    <name evidence="6" type="ORF">RIMI_LOCUS10172930</name>
</gene>
<dbReference type="InterPro" id="IPR011010">
    <property type="entry name" value="DNA_brk_join_enz"/>
</dbReference>
<keyword evidence="2" id="KW-0233">DNA recombination</keyword>
<dbReference type="Gene3D" id="1.20.120.550">
    <property type="entry name" value="Membrane associated eicosanoid/glutathione metabolism-like domain"/>
    <property type="match status" value="1"/>
</dbReference>
<feature type="domain" description="Tyr recombinase" evidence="4">
    <location>
        <begin position="241"/>
        <end position="470"/>
    </location>
</feature>
<evidence type="ECO:0000259" key="4">
    <source>
        <dbReference type="PROSITE" id="PS51898"/>
    </source>
</evidence>
<dbReference type="PROSITE" id="PS51900">
    <property type="entry name" value="CB"/>
    <property type="match status" value="1"/>
</dbReference>
<evidence type="ECO:0000256" key="2">
    <source>
        <dbReference type="ARBA" id="ARBA00023172"/>
    </source>
</evidence>
<dbReference type="InterPro" id="IPR044068">
    <property type="entry name" value="CB"/>
</dbReference>
<feature type="domain" description="Core-binding (CB)" evidence="5">
    <location>
        <begin position="140"/>
        <end position="223"/>
    </location>
</feature>
<feature type="compositionally biased region" description="Polar residues" evidence="3">
    <location>
        <begin position="98"/>
        <end position="123"/>
    </location>
</feature>
<dbReference type="InterPro" id="IPR013762">
    <property type="entry name" value="Integrase-like_cat_sf"/>
</dbReference>
<dbReference type="Gene3D" id="1.10.443.10">
    <property type="entry name" value="Intergrase catalytic core"/>
    <property type="match status" value="1"/>
</dbReference>
<dbReference type="SUPFAM" id="SSF161084">
    <property type="entry name" value="MAPEG domain-like"/>
    <property type="match status" value="1"/>
</dbReference>
<evidence type="ECO:0000259" key="5">
    <source>
        <dbReference type="PROSITE" id="PS51900"/>
    </source>
</evidence>